<sequence length="170" mass="18898">MLANKIDALDSKLTYGILIIGGIAAIFNPLVGGAIAVKAVFPGVAGLLSNYGLRSLGEKLTQSQLEDQVRDAEQKVLQQFSEANTLKVTNPILHQLEYALKTTEMQYDPLLDPNLSPRTIPQLGDKSWRHLTEKAVFNVYRDVVEDVKKHEAARLGPEDIRWLKLMFVGN</sequence>
<organism evidence="2 3">
    <name type="scientific">Brumicola pallidula DSM 14239 = ACAM 615</name>
    <dbReference type="NCBI Taxonomy" id="1121922"/>
    <lineage>
        <taxon>Bacteria</taxon>
        <taxon>Pseudomonadati</taxon>
        <taxon>Pseudomonadota</taxon>
        <taxon>Gammaproteobacteria</taxon>
        <taxon>Alteromonadales</taxon>
        <taxon>Alteromonadaceae</taxon>
        <taxon>Brumicola</taxon>
    </lineage>
</organism>
<evidence type="ECO:0008006" key="4">
    <source>
        <dbReference type="Google" id="ProtNLM"/>
    </source>
</evidence>
<proteinExistence type="predicted"/>
<protein>
    <recommendedName>
        <fullName evidence="4">DUF1269 domain-containing protein</fullName>
    </recommendedName>
</protein>
<gene>
    <name evidence="2" type="ORF">GPAL_0831</name>
</gene>
<dbReference type="Proteomes" id="UP000006251">
    <property type="component" value="Unassembled WGS sequence"/>
</dbReference>
<evidence type="ECO:0000313" key="2">
    <source>
        <dbReference type="EMBL" id="GAC27711.1"/>
    </source>
</evidence>
<evidence type="ECO:0000256" key="1">
    <source>
        <dbReference type="SAM" id="Phobius"/>
    </source>
</evidence>
<keyword evidence="1" id="KW-0472">Membrane</keyword>
<feature type="transmembrane region" description="Helical" evidence="1">
    <location>
        <begin position="12"/>
        <end position="29"/>
    </location>
</feature>
<accession>K6YUP5</accession>
<comment type="caution">
    <text evidence="2">The sequence shown here is derived from an EMBL/GenBank/DDBJ whole genome shotgun (WGS) entry which is preliminary data.</text>
</comment>
<dbReference type="RefSeq" id="WP_006009483.1">
    <property type="nucleotide sequence ID" value="NZ_AUAV01000025.1"/>
</dbReference>
<dbReference type="EMBL" id="BAEQ01000015">
    <property type="protein sequence ID" value="GAC27711.1"/>
    <property type="molecule type" value="Genomic_DNA"/>
</dbReference>
<evidence type="ECO:0000313" key="3">
    <source>
        <dbReference type="Proteomes" id="UP000006251"/>
    </source>
</evidence>
<name>K6YUP5_9ALTE</name>
<dbReference type="AlphaFoldDB" id="K6YUP5"/>
<keyword evidence="3" id="KW-1185">Reference proteome</keyword>
<keyword evidence="1" id="KW-1133">Transmembrane helix</keyword>
<keyword evidence="1" id="KW-0812">Transmembrane</keyword>
<reference evidence="3" key="1">
    <citation type="journal article" date="2014" name="Environ. Microbiol.">
        <title>Comparative genomics of the marine bacterial genus Glaciecola reveals the high degree of genomic diversity and genomic characteristic for cold adaptation.</title>
        <authorList>
            <person name="Qin Q.L."/>
            <person name="Xie B.B."/>
            <person name="Yu Y."/>
            <person name="Shu Y.L."/>
            <person name="Rong J.C."/>
            <person name="Zhang Y.J."/>
            <person name="Zhao D.L."/>
            <person name="Chen X.L."/>
            <person name="Zhang X.Y."/>
            <person name="Chen B."/>
            <person name="Zhou B.C."/>
            <person name="Zhang Y.Z."/>
        </authorList>
    </citation>
    <scope>NUCLEOTIDE SEQUENCE [LARGE SCALE GENOMIC DNA]</scope>
    <source>
        <strain evidence="3">ACAM 615</strain>
    </source>
</reference>